<dbReference type="CDD" id="cd11648">
    <property type="entry name" value="RsmI"/>
    <property type="match status" value="1"/>
</dbReference>
<evidence type="ECO:0000256" key="1">
    <source>
        <dbReference type="ARBA" id="ARBA00022490"/>
    </source>
</evidence>
<dbReference type="EC" id="2.1.1.198" evidence="6"/>
<evidence type="ECO:0000259" key="7">
    <source>
        <dbReference type="Pfam" id="PF00590"/>
    </source>
</evidence>
<keyword evidence="4 6" id="KW-0808">Transferase</keyword>
<evidence type="ECO:0000313" key="9">
    <source>
        <dbReference type="EMBL" id="PST41302.1"/>
    </source>
</evidence>
<name>A0A2T3G1D0_9FIRM</name>
<dbReference type="InterPro" id="IPR035996">
    <property type="entry name" value="4pyrrol_Methylase_sf"/>
</dbReference>
<accession>A0A2T3G1D0</accession>
<dbReference type="InterPro" id="IPR018063">
    <property type="entry name" value="SAM_MeTrfase_RsmI_CS"/>
</dbReference>
<keyword evidence="1 6" id="KW-0963">Cytoplasm</keyword>
<keyword evidence="2 6" id="KW-0698">rRNA processing</keyword>
<proteinExistence type="inferred from homology"/>
<evidence type="ECO:0000256" key="2">
    <source>
        <dbReference type="ARBA" id="ARBA00022552"/>
    </source>
</evidence>
<dbReference type="PANTHER" id="PTHR46111">
    <property type="entry name" value="RIBOSOMAL RNA SMALL SUBUNIT METHYLTRANSFERASE I"/>
    <property type="match status" value="1"/>
</dbReference>
<keyword evidence="5 6" id="KW-0949">S-adenosyl-L-methionine</keyword>
<dbReference type="EMBL" id="JAJDKZ010000002">
    <property type="protein sequence ID" value="MCB8609139.1"/>
    <property type="molecule type" value="Genomic_DNA"/>
</dbReference>
<dbReference type="GO" id="GO:0005737">
    <property type="term" value="C:cytoplasm"/>
    <property type="evidence" value="ECO:0007669"/>
    <property type="project" value="UniProtKB-SubCell"/>
</dbReference>
<reference evidence="8" key="3">
    <citation type="submission" date="2021-10" db="EMBL/GenBank/DDBJ databases">
        <title>Collection of gut derived symbiotic bacterial strains cultured from healthy donors.</title>
        <authorList>
            <person name="Lin H."/>
            <person name="Littmann E."/>
            <person name="Kohout C."/>
            <person name="Pamer E.G."/>
        </authorList>
    </citation>
    <scope>NUCLEOTIDE SEQUENCE</scope>
    <source>
        <strain evidence="8">DFI.4.48</strain>
    </source>
</reference>
<dbReference type="InterPro" id="IPR014776">
    <property type="entry name" value="4pyrrole_Mease_sub2"/>
</dbReference>
<comment type="caution">
    <text evidence="9">The sequence shown here is derived from an EMBL/GenBank/DDBJ whole genome shotgun (WGS) entry which is preliminary data.</text>
</comment>
<dbReference type="PROSITE" id="PS01296">
    <property type="entry name" value="RSMI"/>
    <property type="match status" value="1"/>
</dbReference>
<dbReference type="PANTHER" id="PTHR46111:SF1">
    <property type="entry name" value="RIBOSOMAL RNA SMALL SUBUNIT METHYLTRANSFERASE I"/>
    <property type="match status" value="1"/>
</dbReference>
<dbReference type="FunFam" id="3.40.1010.10:FF:000002">
    <property type="entry name" value="Ribosomal RNA small subunit methyltransferase I"/>
    <property type="match status" value="1"/>
</dbReference>
<dbReference type="FunFam" id="3.30.950.10:FF:000002">
    <property type="entry name" value="Ribosomal RNA small subunit methyltransferase I"/>
    <property type="match status" value="1"/>
</dbReference>
<dbReference type="Gene3D" id="3.30.950.10">
    <property type="entry name" value="Methyltransferase, Cobalt-precorrin-4 Transmethylase, Domain 2"/>
    <property type="match status" value="1"/>
</dbReference>
<comment type="similarity">
    <text evidence="6">Belongs to the methyltransferase superfamily. RsmI family.</text>
</comment>
<reference evidence="9" key="2">
    <citation type="journal article" date="2019" name="Int. J. Syst. Evol. Microbiol.">
        <title>Faecalibacillus intestinalis gen. nov., sp. nov. and Faecalibacillus faecis sp. nov., isolated from human faeces.</title>
        <authorList>
            <person name="Seo B."/>
            <person name="Jeon K."/>
            <person name="Baek I."/>
            <person name="Lee Y.M."/>
            <person name="Baek K."/>
            <person name="Ko G."/>
        </authorList>
    </citation>
    <scope>NUCLEOTIDE SEQUENCE</scope>
    <source>
        <strain evidence="9">SNUG30370</strain>
    </source>
</reference>
<dbReference type="InterPro" id="IPR000878">
    <property type="entry name" value="4pyrrol_Mease"/>
</dbReference>
<dbReference type="Proteomes" id="UP000241201">
    <property type="component" value="Unassembled WGS sequence"/>
</dbReference>
<evidence type="ECO:0000256" key="3">
    <source>
        <dbReference type="ARBA" id="ARBA00022603"/>
    </source>
</evidence>
<organism evidence="9 10">
    <name type="scientific">Faecalibacillus faecis</name>
    <dbReference type="NCBI Taxonomy" id="1982628"/>
    <lineage>
        <taxon>Bacteria</taxon>
        <taxon>Bacillati</taxon>
        <taxon>Bacillota</taxon>
        <taxon>Erysipelotrichia</taxon>
        <taxon>Erysipelotrichales</taxon>
        <taxon>Coprobacillaceae</taxon>
        <taxon>Faecalibacillus</taxon>
    </lineage>
</organism>
<dbReference type="InterPro" id="IPR008189">
    <property type="entry name" value="rRNA_ssu_MeTfrase_I"/>
</dbReference>
<comment type="function">
    <text evidence="6">Catalyzes the 2'-O-methylation of the ribose of cytidine 1402 (C1402) in 16S rRNA.</text>
</comment>
<dbReference type="PIRSF" id="PIRSF005917">
    <property type="entry name" value="MTase_YraL"/>
    <property type="match status" value="1"/>
</dbReference>
<dbReference type="Pfam" id="PF00590">
    <property type="entry name" value="TP_methylase"/>
    <property type="match status" value="1"/>
</dbReference>
<dbReference type="Gene3D" id="3.40.1010.10">
    <property type="entry name" value="Cobalt-precorrin-4 Transmethylase, Domain 1"/>
    <property type="match status" value="1"/>
</dbReference>
<feature type="domain" description="Tetrapyrrole methylase" evidence="7">
    <location>
        <begin position="13"/>
        <end position="212"/>
    </location>
</feature>
<dbReference type="GO" id="GO:0070677">
    <property type="term" value="F:rRNA (cytosine-2'-O-)-methyltransferase activity"/>
    <property type="evidence" value="ECO:0007669"/>
    <property type="project" value="UniProtKB-UniRule"/>
</dbReference>
<reference evidence="10" key="1">
    <citation type="submission" date="2018-03" db="EMBL/GenBank/DDBJ databases">
        <title>Lachnoclostridium SNUG30370 gen.nov., sp.nov., isolated from human faeces.</title>
        <authorList>
            <person name="Seo B."/>
            <person name="Jeon K."/>
            <person name="Ko G."/>
        </authorList>
    </citation>
    <scope>NUCLEOTIDE SEQUENCE [LARGE SCALE GENOMIC DNA]</scope>
    <source>
        <strain evidence="10">SNUG30370</strain>
    </source>
</reference>
<evidence type="ECO:0000256" key="6">
    <source>
        <dbReference type="HAMAP-Rule" id="MF_01877"/>
    </source>
</evidence>
<comment type="subcellular location">
    <subcellularLocation>
        <location evidence="6">Cytoplasm</location>
    </subcellularLocation>
</comment>
<dbReference type="HAMAP" id="MF_01877">
    <property type="entry name" value="16SrRNA_methyltr_I"/>
    <property type="match status" value="1"/>
</dbReference>
<keyword evidence="3 6" id="KW-0489">Methyltransferase</keyword>
<evidence type="ECO:0000313" key="10">
    <source>
        <dbReference type="Proteomes" id="UP000241201"/>
    </source>
</evidence>
<dbReference type="AlphaFoldDB" id="A0A2T3G1D0"/>
<sequence>MNRQKSFENNQPTLYLVATPIGNLDEMTYRSINILNEVNYIAAEDTRNTVKLLNHFNISTKLISHHEHNIKQSIPKLISLLEEGNDIALVSDAGYPAISDPGYELVKEAISKDINVVPISGCNACLDALVVSGIAPQPFLFYGFLDHLDKKKKKELQDLKKYKETVVFYESPHRIKKTLSLMLDILGDRNIALCREITKKHEEIIRGQISEVLSIVDELKGEMVVVVEGSNEIQEEIVFTTTIKEDVDMYIEKGMSTKDAIKEVAKQRGLNKNSVYQEYHSK</sequence>
<evidence type="ECO:0000256" key="4">
    <source>
        <dbReference type="ARBA" id="ARBA00022679"/>
    </source>
</evidence>
<evidence type="ECO:0000256" key="5">
    <source>
        <dbReference type="ARBA" id="ARBA00022691"/>
    </source>
</evidence>
<dbReference type="NCBIfam" id="TIGR00096">
    <property type="entry name" value="16S rRNA (cytidine(1402)-2'-O)-methyltransferase"/>
    <property type="match status" value="1"/>
</dbReference>
<gene>
    <name evidence="6 9" type="primary">rsmI</name>
    <name evidence="9" type="ORF">C7U55_03950</name>
    <name evidence="8" type="ORF">LJD69_00845</name>
</gene>
<dbReference type="GeneID" id="77470255"/>
<dbReference type="SUPFAM" id="SSF53790">
    <property type="entry name" value="Tetrapyrrole methylase"/>
    <property type="match status" value="1"/>
</dbReference>
<dbReference type="RefSeq" id="WP_048924117.1">
    <property type="nucleotide sequence ID" value="NZ_JADPLM010000004.1"/>
</dbReference>
<protein>
    <recommendedName>
        <fullName evidence="6">Ribosomal RNA small subunit methyltransferase I</fullName>
        <ecNumber evidence="6">2.1.1.198</ecNumber>
    </recommendedName>
    <alternativeName>
        <fullName evidence="6">16S rRNA 2'-O-ribose C1402 methyltransferase</fullName>
    </alternativeName>
    <alternativeName>
        <fullName evidence="6">rRNA (cytidine-2'-O-)-methyltransferase RsmI</fullName>
    </alternativeName>
</protein>
<dbReference type="EMBL" id="PYLP01000003">
    <property type="protein sequence ID" value="PST41302.1"/>
    <property type="molecule type" value="Genomic_DNA"/>
</dbReference>
<comment type="catalytic activity">
    <reaction evidence="6">
        <text>cytidine(1402) in 16S rRNA + S-adenosyl-L-methionine = 2'-O-methylcytidine(1402) in 16S rRNA + S-adenosyl-L-homocysteine + H(+)</text>
        <dbReference type="Rhea" id="RHEA:42924"/>
        <dbReference type="Rhea" id="RHEA-COMP:10285"/>
        <dbReference type="Rhea" id="RHEA-COMP:10286"/>
        <dbReference type="ChEBI" id="CHEBI:15378"/>
        <dbReference type="ChEBI" id="CHEBI:57856"/>
        <dbReference type="ChEBI" id="CHEBI:59789"/>
        <dbReference type="ChEBI" id="CHEBI:74495"/>
        <dbReference type="ChEBI" id="CHEBI:82748"/>
        <dbReference type="EC" id="2.1.1.198"/>
    </reaction>
</comment>
<dbReference type="InterPro" id="IPR014777">
    <property type="entry name" value="4pyrrole_Mease_sub1"/>
</dbReference>
<keyword evidence="10" id="KW-1185">Reference proteome</keyword>
<evidence type="ECO:0000313" key="8">
    <source>
        <dbReference type="EMBL" id="MCB8609139.1"/>
    </source>
</evidence>
<dbReference type="Proteomes" id="UP001198439">
    <property type="component" value="Unassembled WGS sequence"/>
</dbReference>